<reference evidence="8 9" key="1">
    <citation type="submission" date="2019-04" db="EMBL/GenBank/DDBJ databases">
        <authorList>
            <person name="Li Y."/>
            <person name="Wang J."/>
        </authorList>
    </citation>
    <scope>NUCLEOTIDE SEQUENCE [LARGE SCALE GENOMIC DNA]</scope>
    <source>
        <strain evidence="8 9">DSM 14668</strain>
    </source>
</reference>
<proteinExistence type="predicted"/>
<feature type="domain" description="Fe2OG dioxygenase" evidence="7">
    <location>
        <begin position="102"/>
        <end position="198"/>
    </location>
</feature>
<evidence type="ECO:0000313" key="8">
    <source>
        <dbReference type="EMBL" id="TKC94139.1"/>
    </source>
</evidence>
<evidence type="ECO:0000256" key="4">
    <source>
        <dbReference type="ARBA" id="ARBA00022964"/>
    </source>
</evidence>
<evidence type="ECO:0000256" key="1">
    <source>
        <dbReference type="ARBA" id="ARBA00001961"/>
    </source>
</evidence>
<dbReference type="PROSITE" id="PS51471">
    <property type="entry name" value="FE2OG_OXY"/>
    <property type="match status" value="1"/>
</dbReference>
<gene>
    <name evidence="8" type="ORF">E8A74_48630</name>
</gene>
<keyword evidence="4" id="KW-0223">Dioxygenase</keyword>
<keyword evidence="9" id="KW-1185">Reference proteome</keyword>
<evidence type="ECO:0000256" key="5">
    <source>
        <dbReference type="ARBA" id="ARBA00023002"/>
    </source>
</evidence>
<dbReference type="Gene3D" id="2.60.120.620">
    <property type="entry name" value="q2cbj1_9rhob like domain"/>
    <property type="match status" value="1"/>
</dbReference>
<dbReference type="InterPro" id="IPR044862">
    <property type="entry name" value="Pro_4_hyd_alph_FE2OG_OXY"/>
</dbReference>
<protein>
    <submittedName>
        <fullName evidence="8">2OG-Fe(II) oxygenase</fullName>
    </submittedName>
</protein>
<accession>A0A4U1IK27</accession>
<sequence>MGLYVGHFDFTAQLLWTVPALFSPEECASILDGAQGGAWLPATVNAEEGRVVDPRIRSSTTAVLRDPALADELFRRVKPHVPERMTTELGSRGRVAMHVAGIFLPLRIYRYEVGQHFGLHQDQSYAGEGGTRSLLTLMVYLNEGFAGGATEFPEQERIIVPKTGDALLFQHMLLHAGNPVTDGTKFVLRSDVLYRPVP</sequence>
<keyword evidence="6" id="KW-0408">Iron</keyword>
<evidence type="ECO:0000256" key="6">
    <source>
        <dbReference type="ARBA" id="ARBA00023004"/>
    </source>
</evidence>
<dbReference type="RefSeq" id="WP_136936034.1">
    <property type="nucleotide sequence ID" value="NZ_SSMQ01000112.1"/>
</dbReference>
<dbReference type="InterPro" id="IPR005123">
    <property type="entry name" value="Oxoglu/Fe-dep_dioxygenase_dom"/>
</dbReference>
<organism evidence="8 9">
    <name type="scientific">Polyangium fumosum</name>
    <dbReference type="NCBI Taxonomy" id="889272"/>
    <lineage>
        <taxon>Bacteria</taxon>
        <taxon>Pseudomonadati</taxon>
        <taxon>Myxococcota</taxon>
        <taxon>Polyangia</taxon>
        <taxon>Polyangiales</taxon>
        <taxon>Polyangiaceae</taxon>
        <taxon>Polyangium</taxon>
    </lineage>
</organism>
<keyword evidence="5" id="KW-0560">Oxidoreductase</keyword>
<keyword evidence="3" id="KW-0847">Vitamin C</keyword>
<evidence type="ECO:0000259" key="7">
    <source>
        <dbReference type="PROSITE" id="PS51471"/>
    </source>
</evidence>
<dbReference type="InterPro" id="IPR045054">
    <property type="entry name" value="P4HA-like"/>
</dbReference>
<comment type="caution">
    <text evidence="8">The sequence shown here is derived from an EMBL/GenBank/DDBJ whole genome shotgun (WGS) entry which is preliminary data.</text>
</comment>
<dbReference type="PANTHER" id="PTHR10869:SF246">
    <property type="entry name" value="TRANSMEMBRANE PROLYL 4-HYDROXYLASE"/>
    <property type="match status" value="1"/>
</dbReference>
<evidence type="ECO:0000256" key="3">
    <source>
        <dbReference type="ARBA" id="ARBA00022896"/>
    </source>
</evidence>
<dbReference type="OrthoDB" id="269774at2"/>
<dbReference type="PANTHER" id="PTHR10869">
    <property type="entry name" value="PROLYL 4-HYDROXYLASE ALPHA SUBUNIT"/>
    <property type="match status" value="1"/>
</dbReference>
<dbReference type="Pfam" id="PF13640">
    <property type="entry name" value="2OG-FeII_Oxy_3"/>
    <property type="match status" value="1"/>
</dbReference>
<dbReference type="GO" id="GO:0031418">
    <property type="term" value="F:L-ascorbic acid binding"/>
    <property type="evidence" value="ECO:0007669"/>
    <property type="project" value="UniProtKB-KW"/>
</dbReference>
<dbReference type="SMART" id="SM00702">
    <property type="entry name" value="P4Hc"/>
    <property type="match status" value="1"/>
</dbReference>
<dbReference type="GO" id="GO:0005506">
    <property type="term" value="F:iron ion binding"/>
    <property type="evidence" value="ECO:0007669"/>
    <property type="project" value="InterPro"/>
</dbReference>
<dbReference type="SUPFAM" id="SSF51197">
    <property type="entry name" value="Clavaminate synthase-like"/>
    <property type="match status" value="1"/>
</dbReference>
<dbReference type="InterPro" id="IPR006620">
    <property type="entry name" value="Pro_4_hyd_alph"/>
</dbReference>
<evidence type="ECO:0000313" key="9">
    <source>
        <dbReference type="Proteomes" id="UP000309215"/>
    </source>
</evidence>
<dbReference type="EMBL" id="SSMQ01000112">
    <property type="protein sequence ID" value="TKC94139.1"/>
    <property type="molecule type" value="Genomic_DNA"/>
</dbReference>
<comment type="cofactor">
    <cofactor evidence="1">
        <name>L-ascorbate</name>
        <dbReference type="ChEBI" id="CHEBI:38290"/>
    </cofactor>
</comment>
<dbReference type="Proteomes" id="UP000309215">
    <property type="component" value="Unassembled WGS sequence"/>
</dbReference>
<dbReference type="AlphaFoldDB" id="A0A4U1IK27"/>
<evidence type="ECO:0000256" key="2">
    <source>
        <dbReference type="ARBA" id="ARBA00022723"/>
    </source>
</evidence>
<keyword evidence="2" id="KW-0479">Metal-binding</keyword>
<dbReference type="GO" id="GO:0004656">
    <property type="term" value="F:procollagen-proline 4-dioxygenase activity"/>
    <property type="evidence" value="ECO:0007669"/>
    <property type="project" value="TreeGrafter"/>
</dbReference>
<name>A0A4U1IK27_9BACT</name>